<evidence type="ECO:0000256" key="1">
    <source>
        <dbReference type="ARBA" id="ARBA00004141"/>
    </source>
</evidence>
<dbReference type="Gene3D" id="1.20.120.1760">
    <property type="match status" value="1"/>
</dbReference>
<evidence type="ECO:0000313" key="20">
    <source>
        <dbReference type="Proteomes" id="UP000273405"/>
    </source>
</evidence>
<evidence type="ECO:0000256" key="2">
    <source>
        <dbReference type="ARBA" id="ARBA00005042"/>
    </source>
</evidence>
<keyword evidence="6" id="KW-0444">Lipid biosynthesis</keyword>
<evidence type="ECO:0000256" key="9">
    <source>
        <dbReference type="ARBA" id="ARBA00022989"/>
    </source>
</evidence>
<evidence type="ECO:0000256" key="16">
    <source>
        <dbReference type="RuleBase" id="RU003750"/>
    </source>
</evidence>
<keyword evidence="9 18" id="KW-1133">Transmembrane helix</keyword>
<dbReference type="InterPro" id="IPR048254">
    <property type="entry name" value="CDP_ALCOHOL_P_TRANSF_CS"/>
</dbReference>
<dbReference type="PIRSF" id="PIRSF000847">
    <property type="entry name" value="Phos_ph_gly_syn"/>
    <property type="match status" value="1"/>
</dbReference>
<evidence type="ECO:0000256" key="4">
    <source>
        <dbReference type="ARBA" id="ARBA00013170"/>
    </source>
</evidence>
<dbReference type="GO" id="GO:0016020">
    <property type="term" value="C:membrane"/>
    <property type="evidence" value="ECO:0007669"/>
    <property type="project" value="UniProtKB-SubCell"/>
</dbReference>
<evidence type="ECO:0000256" key="6">
    <source>
        <dbReference type="ARBA" id="ARBA00022516"/>
    </source>
</evidence>
<evidence type="ECO:0000256" key="5">
    <source>
        <dbReference type="ARBA" id="ARBA00014944"/>
    </source>
</evidence>
<dbReference type="GO" id="GO:0008444">
    <property type="term" value="F:CDP-diacylglycerol-glycerol-3-phosphate 3-phosphatidyltransferase activity"/>
    <property type="evidence" value="ECO:0007669"/>
    <property type="project" value="UniProtKB-UniRule"/>
</dbReference>
<evidence type="ECO:0000256" key="11">
    <source>
        <dbReference type="ARBA" id="ARBA00023136"/>
    </source>
</evidence>
<evidence type="ECO:0000256" key="13">
    <source>
        <dbReference type="ARBA" id="ARBA00023264"/>
    </source>
</evidence>
<feature type="transmembrane region" description="Helical" evidence="18">
    <location>
        <begin position="32"/>
        <end position="55"/>
    </location>
</feature>
<dbReference type="NCBIfam" id="TIGR00560">
    <property type="entry name" value="pgsA"/>
    <property type="match status" value="1"/>
</dbReference>
<dbReference type="Pfam" id="PF01066">
    <property type="entry name" value="CDP-OH_P_transf"/>
    <property type="match status" value="1"/>
</dbReference>
<evidence type="ECO:0000256" key="3">
    <source>
        <dbReference type="ARBA" id="ARBA00010441"/>
    </source>
</evidence>
<evidence type="ECO:0000256" key="18">
    <source>
        <dbReference type="SAM" id="Phobius"/>
    </source>
</evidence>
<accession>A0A3A8NFC8</accession>
<reference evidence="20" key="1">
    <citation type="submission" date="2018-09" db="EMBL/GenBank/DDBJ databases">
        <authorList>
            <person name="Livingstone P.G."/>
            <person name="Whitworth D.E."/>
        </authorList>
    </citation>
    <scope>NUCLEOTIDE SEQUENCE [LARGE SCALE GENOMIC DNA]</scope>
    <source>
        <strain evidence="20">CA040B</strain>
    </source>
</reference>
<protein>
    <recommendedName>
        <fullName evidence="5 15">CDP-diacylglycerol--glycerol-3-phosphate 3-phosphatidyltransferase</fullName>
        <ecNumber evidence="4 15">2.7.8.5</ecNumber>
    </recommendedName>
</protein>
<dbReference type="Proteomes" id="UP000273405">
    <property type="component" value="Unassembled WGS sequence"/>
</dbReference>
<evidence type="ECO:0000256" key="10">
    <source>
        <dbReference type="ARBA" id="ARBA00023098"/>
    </source>
</evidence>
<evidence type="ECO:0000313" key="19">
    <source>
        <dbReference type="EMBL" id="RKH42319.1"/>
    </source>
</evidence>
<comment type="pathway">
    <text evidence="2">Phospholipid metabolism; phosphatidylglycerol biosynthesis; phosphatidylglycerol from CDP-diacylglycerol: step 1/2.</text>
</comment>
<evidence type="ECO:0000256" key="7">
    <source>
        <dbReference type="ARBA" id="ARBA00022679"/>
    </source>
</evidence>
<dbReference type="PANTHER" id="PTHR14269:SF62">
    <property type="entry name" value="CDP-DIACYLGLYCEROL--GLYCEROL-3-PHOSPHATE 3-PHOSPHATIDYLTRANSFERASE 1, CHLOROPLASTIC"/>
    <property type="match status" value="1"/>
</dbReference>
<dbReference type="OrthoDB" id="9796672at2"/>
<name>A0A3A8NFC8_9BACT</name>
<comment type="similarity">
    <text evidence="3 16">Belongs to the CDP-alcohol phosphatidyltransferase class-I family.</text>
</comment>
<keyword evidence="20" id="KW-1185">Reference proteome</keyword>
<dbReference type="RefSeq" id="WP_120626128.1">
    <property type="nucleotide sequence ID" value="NZ_RAWG01000089.1"/>
</dbReference>
<keyword evidence="11 18" id="KW-0472">Membrane</keyword>
<evidence type="ECO:0000256" key="14">
    <source>
        <dbReference type="ARBA" id="ARBA00048586"/>
    </source>
</evidence>
<keyword evidence="7 16" id="KW-0808">Transferase</keyword>
<feature type="transmembrane region" description="Helical" evidence="18">
    <location>
        <begin position="192"/>
        <end position="213"/>
    </location>
</feature>
<keyword evidence="10" id="KW-0443">Lipid metabolism</keyword>
<dbReference type="InterPro" id="IPR043130">
    <property type="entry name" value="CDP-OH_PTrfase_TM_dom"/>
</dbReference>
<evidence type="ECO:0000256" key="12">
    <source>
        <dbReference type="ARBA" id="ARBA00023209"/>
    </source>
</evidence>
<dbReference type="PROSITE" id="PS00379">
    <property type="entry name" value="CDP_ALCOHOL_P_TRANSF"/>
    <property type="match status" value="1"/>
</dbReference>
<organism evidence="19 20">
    <name type="scientific">Corallococcus sicarius</name>
    <dbReference type="NCBI Taxonomy" id="2316726"/>
    <lineage>
        <taxon>Bacteria</taxon>
        <taxon>Pseudomonadati</taxon>
        <taxon>Myxococcota</taxon>
        <taxon>Myxococcia</taxon>
        <taxon>Myxococcales</taxon>
        <taxon>Cystobacterineae</taxon>
        <taxon>Myxococcaceae</taxon>
        <taxon>Corallococcus</taxon>
    </lineage>
</organism>
<dbReference type="GO" id="GO:0046474">
    <property type="term" value="P:glycerophospholipid biosynthetic process"/>
    <property type="evidence" value="ECO:0007669"/>
    <property type="project" value="TreeGrafter"/>
</dbReference>
<evidence type="ECO:0000256" key="17">
    <source>
        <dbReference type="SAM" id="MobiDB-lite"/>
    </source>
</evidence>
<comment type="subcellular location">
    <subcellularLocation>
        <location evidence="1">Membrane</location>
        <topology evidence="1">Multi-pass membrane protein</topology>
    </subcellularLocation>
</comment>
<dbReference type="InterPro" id="IPR004570">
    <property type="entry name" value="Phosphatidylglycerol_P_synth"/>
</dbReference>
<sequence>MASDRALRKQRKREERDRKRASRRPSILVQEFWNLPNMLTLGRILIIPVFVWLTYDADPLHSLLAGLVFAVASITDVVDGYLARKWNLITVVGKFMDPLADKLIAMAALVMMVRLGRIAAWVVIVLLAREFIVSGLRTIAASEGMVIAAGQEGKWKTSLQLVGIISLCVHYVHPLDLGFRTVTVDYNQVGKVLVYLSGAFSVWSAVVYFRAFLGMLARRGSADADPDAKSV</sequence>
<evidence type="ECO:0000256" key="15">
    <source>
        <dbReference type="NCBIfam" id="TIGR00560"/>
    </source>
</evidence>
<proteinExistence type="inferred from homology"/>
<feature type="region of interest" description="Disordered" evidence="17">
    <location>
        <begin position="1"/>
        <end position="20"/>
    </location>
</feature>
<feature type="transmembrane region" description="Helical" evidence="18">
    <location>
        <begin position="103"/>
        <end position="128"/>
    </location>
</feature>
<dbReference type="InterPro" id="IPR050324">
    <property type="entry name" value="CDP-alcohol_PTase-I"/>
</dbReference>
<dbReference type="InterPro" id="IPR000462">
    <property type="entry name" value="CDP-OH_P_trans"/>
</dbReference>
<feature type="transmembrane region" description="Helical" evidence="18">
    <location>
        <begin position="61"/>
        <end position="82"/>
    </location>
</feature>
<keyword evidence="8 18" id="KW-0812">Transmembrane</keyword>
<comment type="catalytic activity">
    <reaction evidence="14">
        <text>a CDP-1,2-diacyl-sn-glycerol + sn-glycerol 3-phosphate = a 1,2-diacyl-sn-glycero-3-phospho-(1'-sn-glycero-3'-phosphate) + CMP + H(+)</text>
        <dbReference type="Rhea" id="RHEA:12593"/>
        <dbReference type="ChEBI" id="CHEBI:15378"/>
        <dbReference type="ChEBI" id="CHEBI:57597"/>
        <dbReference type="ChEBI" id="CHEBI:58332"/>
        <dbReference type="ChEBI" id="CHEBI:60110"/>
        <dbReference type="ChEBI" id="CHEBI:60377"/>
        <dbReference type="EC" id="2.7.8.5"/>
    </reaction>
</comment>
<dbReference type="EC" id="2.7.8.5" evidence="4 15"/>
<keyword evidence="12" id="KW-0594">Phospholipid biosynthesis</keyword>
<keyword evidence="13" id="KW-1208">Phospholipid metabolism</keyword>
<gene>
    <name evidence="19" type="primary">pgsA</name>
    <name evidence="19" type="ORF">D7X12_15955</name>
</gene>
<dbReference type="PANTHER" id="PTHR14269">
    <property type="entry name" value="CDP-DIACYLGLYCEROL--GLYCEROL-3-PHOSPHATE 3-PHOSPHATIDYLTRANSFERASE-RELATED"/>
    <property type="match status" value="1"/>
</dbReference>
<dbReference type="EMBL" id="RAWG01000089">
    <property type="protein sequence ID" value="RKH42319.1"/>
    <property type="molecule type" value="Genomic_DNA"/>
</dbReference>
<comment type="caution">
    <text evidence="19">The sequence shown here is derived from an EMBL/GenBank/DDBJ whole genome shotgun (WGS) entry which is preliminary data.</text>
</comment>
<evidence type="ECO:0000256" key="8">
    <source>
        <dbReference type="ARBA" id="ARBA00022692"/>
    </source>
</evidence>
<dbReference type="AlphaFoldDB" id="A0A3A8NFC8"/>